<evidence type="ECO:0000313" key="9">
    <source>
        <dbReference type="RefSeq" id="XP_054850652.1"/>
    </source>
</evidence>
<comment type="subcellular location">
    <subcellularLocation>
        <location evidence="1">Membrane</location>
    </subcellularLocation>
</comment>
<feature type="transmembrane region" description="Helical" evidence="5">
    <location>
        <begin position="249"/>
        <end position="268"/>
    </location>
</feature>
<feature type="signal peptide" evidence="6">
    <location>
        <begin position="1"/>
        <end position="19"/>
    </location>
</feature>
<dbReference type="InterPro" id="IPR013783">
    <property type="entry name" value="Ig-like_fold"/>
</dbReference>
<dbReference type="InterPro" id="IPR036179">
    <property type="entry name" value="Ig-like_dom_sf"/>
</dbReference>
<evidence type="ECO:0000256" key="1">
    <source>
        <dbReference type="ARBA" id="ARBA00004370"/>
    </source>
</evidence>
<sequence>MGWIVLTLVLHTAGQAVLAHAPVQVLGTEGEPVFLKANVPPGFHIRDTFWSFLTPVEEVVAISFRGTPEILYQSRFYGRSRLHPNFTLEISPVALGDSGTFSALLVNTTGEMEKQIFHLAVYGMVPRRKRGVADVVSTPTIRVFSEESNPNGPAGSCELFLACAASRGTNVTYRWARTDGKALARDKHSALENGQVLWAKLDLSEDMPASYSCTVANAVSTKSVTIHVQGQCKRQSGAKEPDYDYKSTLLIVVPLASFLLSAAAILVMHTKHRSGKQMSYTVSENESFPA</sequence>
<reference evidence="9" key="1">
    <citation type="submission" date="2025-08" db="UniProtKB">
        <authorList>
            <consortium name="RefSeq"/>
        </authorList>
    </citation>
    <scope>IDENTIFICATION</scope>
    <source>
        <tissue evidence="9">Blood</tissue>
    </source>
</reference>
<dbReference type="InterPro" id="IPR007110">
    <property type="entry name" value="Ig-like_dom"/>
</dbReference>
<dbReference type="CTD" id="56833"/>
<evidence type="ECO:0000256" key="3">
    <source>
        <dbReference type="ARBA" id="ARBA00023136"/>
    </source>
</evidence>
<organism evidence="8 9">
    <name type="scientific">Eublepharis macularius</name>
    <name type="common">Leopard gecko</name>
    <name type="synonym">Cyrtodactylus macularius</name>
    <dbReference type="NCBI Taxonomy" id="481883"/>
    <lineage>
        <taxon>Eukaryota</taxon>
        <taxon>Metazoa</taxon>
        <taxon>Chordata</taxon>
        <taxon>Craniata</taxon>
        <taxon>Vertebrata</taxon>
        <taxon>Euteleostomi</taxon>
        <taxon>Lepidosauria</taxon>
        <taxon>Squamata</taxon>
        <taxon>Bifurcata</taxon>
        <taxon>Gekkota</taxon>
        <taxon>Eublepharidae</taxon>
        <taxon>Eublepharinae</taxon>
        <taxon>Eublepharis</taxon>
    </lineage>
</organism>
<dbReference type="GO" id="GO:0016020">
    <property type="term" value="C:membrane"/>
    <property type="evidence" value="ECO:0007669"/>
    <property type="project" value="UniProtKB-SubCell"/>
</dbReference>
<dbReference type="Proteomes" id="UP001190640">
    <property type="component" value="Chromosome 1"/>
</dbReference>
<dbReference type="GeneID" id="129340097"/>
<evidence type="ECO:0000256" key="2">
    <source>
        <dbReference type="ARBA" id="ARBA00022729"/>
    </source>
</evidence>
<evidence type="ECO:0000259" key="7">
    <source>
        <dbReference type="PROSITE" id="PS50835"/>
    </source>
</evidence>
<evidence type="ECO:0000313" key="8">
    <source>
        <dbReference type="Proteomes" id="UP001190640"/>
    </source>
</evidence>
<dbReference type="KEGG" id="emc:129340097"/>
<evidence type="ECO:0000256" key="6">
    <source>
        <dbReference type="SAM" id="SignalP"/>
    </source>
</evidence>
<keyword evidence="3 5" id="KW-0472">Membrane</keyword>
<gene>
    <name evidence="9" type="primary">SLAMF8</name>
</gene>
<keyword evidence="5" id="KW-0812">Transmembrane</keyword>
<keyword evidence="5" id="KW-1133">Transmembrane helix</keyword>
<dbReference type="PANTHER" id="PTHR12080">
    <property type="entry name" value="SIGNALING LYMPHOCYTIC ACTIVATION MOLECULE"/>
    <property type="match status" value="1"/>
</dbReference>
<accession>A0AA97LFV9</accession>
<dbReference type="AlphaFoldDB" id="A0AA97LFV9"/>
<evidence type="ECO:0000256" key="5">
    <source>
        <dbReference type="SAM" id="Phobius"/>
    </source>
</evidence>
<dbReference type="SUPFAM" id="SSF48726">
    <property type="entry name" value="Immunoglobulin"/>
    <property type="match status" value="2"/>
</dbReference>
<proteinExistence type="predicted"/>
<dbReference type="RefSeq" id="XP_054850652.1">
    <property type="nucleotide sequence ID" value="XM_054994677.1"/>
</dbReference>
<dbReference type="PROSITE" id="PS50835">
    <property type="entry name" value="IG_LIKE"/>
    <property type="match status" value="1"/>
</dbReference>
<name>A0AA97LFV9_EUBMA</name>
<keyword evidence="4" id="KW-0325">Glycoprotein</keyword>
<keyword evidence="8" id="KW-1185">Reference proteome</keyword>
<evidence type="ECO:0000256" key="4">
    <source>
        <dbReference type="ARBA" id="ARBA00023180"/>
    </source>
</evidence>
<feature type="domain" description="Ig-like" evidence="7">
    <location>
        <begin position="139"/>
        <end position="225"/>
    </location>
</feature>
<keyword evidence="2 6" id="KW-0732">Signal</keyword>
<dbReference type="PANTHER" id="PTHR12080:SF92">
    <property type="entry name" value="SLAM FAMILY MEMBER 8"/>
    <property type="match status" value="1"/>
</dbReference>
<dbReference type="Gene3D" id="2.60.40.10">
    <property type="entry name" value="Immunoglobulins"/>
    <property type="match status" value="2"/>
</dbReference>
<protein>
    <submittedName>
        <fullName evidence="9">SLAM family member 8 isoform X1</fullName>
    </submittedName>
</protein>
<feature type="chain" id="PRO_5041672244" evidence="6">
    <location>
        <begin position="20"/>
        <end position="290"/>
    </location>
</feature>
<dbReference type="InterPro" id="IPR015631">
    <property type="entry name" value="CD2/SLAM_rcpt"/>
</dbReference>